<dbReference type="RefSeq" id="WP_145364548.1">
    <property type="nucleotide sequence ID" value="NZ_CP036268.1"/>
</dbReference>
<keyword evidence="10 13" id="KW-0067">ATP-binding</keyword>
<dbReference type="Gene3D" id="3.30.1300.10">
    <property type="entry name" value="Pantoate-beta-alanine ligase, C-terminal domain"/>
    <property type="match status" value="1"/>
</dbReference>
<evidence type="ECO:0000256" key="11">
    <source>
        <dbReference type="ARBA" id="ARBA00048258"/>
    </source>
</evidence>
<dbReference type="InterPro" id="IPR003721">
    <property type="entry name" value="Pantoate_ligase"/>
</dbReference>
<feature type="binding site" evidence="13">
    <location>
        <position position="61"/>
    </location>
    <ligand>
        <name>(R)-pantoate</name>
        <dbReference type="ChEBI" id="CHEBI:15980"/>
    </ligand>
</feature>
<evidence type="ECO:0000256" key="1">
    <source>
        <dbReference type="ARBA" id="ARBA00004496"/>
    </source>
</evidence>
<dbReference type="NCBIfam" id="TIGR00018">
    <property type="entry name" value="panC"/>
    <property type="match status" value="1"/>
</dbReference>
<evidence type="ECO:0000256" key="6">
    <source>
        <dbReference type="ARBA" id="ARBA00022490"/>
    </source>
</evidence>
<feature type="binding site" evidence="13">
    <location>
        <position position="61"/>
    </location>
    <ligand>
        <name>beta-alanine</name>
        <dbReference type="ChEBI" id="CHEBI:57966"/>
    </ligand>
</feature>
<dbReference type="OrthoDB" id="9773087at2"/>
<feature type="binding site" evidence="13">
    <location>
        <position position="176"/>
    </location>
    <ligand>
        <name>ATP</name>
        <dbReference type="ChEBI" id="CHEBI:30616"/>
    </ligand>
</feature>
<evidence type="ECO:0000256" key="13">
    <source>
        <dbReference type="HAMAP-Rule" id="MF_00158"/>
    </source>
</evidence>
<dbReference type="NCBIfam" id="TIGR00125">
    <property type="entry name" value="cyt_tran_rel"/>
    <property type="match status" value="1"/>
</dbReference>
<name>A0A517R3I1_9PLAN</name>
<keyword evidence="8 13" id="KW-0566">Pantothenate biosynthesis</keyword>
<organism evidence="14 15">
    <name type="scientific">Stratiformator vulcanicus</name>
    <dbReference type="NCBI Taxonomy" id="2527980"/>
    <lineage>
        <taxon>Bacteria</taxon>
        <taxon>Pseudomonadati</taxon>
        <taxon>Planctomycetota</taxon>
        <taxon>Planctomycetia</taxon>
        <taxon>Planctomycetales</taxon>
        <taxon>Planctomycetaceae</taxon>
        <taxon>Stratiformator</taxon>
    </lineage>
</organism>
<evidence type="ECO:0000256" key="4">
    <source>
        <dbReference type="ARBA" id="ARBA00012219"/>
    </source>
</evidence>
<dbReference type="InterPro" id="IPR042176">
    <property type="entry name" value="Pantoate_ligase_C"/>
</dbReference>
<dbReference type="InterPro" id="IPR014729">
    <property type="entry name" value="Rossmann-like_a/b/a_fold"/>
</dbReference>
<feature type="binding site" evidence="13">
    <location>
        <begin position="147"/>
        <end position="150"/>
    </location>
    <ligand>
        <name>ATP</name>
        <dbReference type="ChEBI" id="CHEBI:30616"/>
    </ligand>
</feature>
<sequence length="283" mass="31247">METLTSIAGLRDAVREARDSRKSVGFVPTMGALHEGHVSLIRAARQRCDFVVVSIFVNPTQFGPNEDFDRYPRTFEADSAACESTGADLIFAPQQEAIYPDGFAAEVRIGGVTEVLEGEKRPGHFNGVTTVVLKLFQIVLPDIAFFGQKDFQQQLVIRKMCRDLNVPVEINTCETVREADGLALSSRNRYLSDADRQRALALSKALFAARDELRSGATDLHTAESSMREQIGRDPGIEIDYCVLRNARTLKVPASTAEPLVLLGAIRIGQVRLIDNVLVDELR</sequence>
<gene>
    <name evidence="13 14" type="primary">panC</name>
    <name evidence="14" type="ORF">Pan189_28360</name>
</gene>
<evidence type="ECO:0000256" key="12">
    <source>
        <dbReference type="ARBA" id="ARBA00055042"/>
    </source>
</evidence>
<feature type="binding site" evidence="13">
    <location>
        <begin position="30"/>
        <end position="37"/>
    </location>
    <ligand>
        <name>ATP</name>
        <dbReference type="ChEBI" id="CHEBI:30616"/>
    </ligand>
</feature>
<dbReference type="PANTHER" id="PTHR21299">
    <property type="entry name" value="CYTIDYLATE KINASE/PANTOATE-BETA-ALANINE LIGASE"/>
    <property type="match status" value="1"/>
</dbReference>
<evidence type="ECO:0000256" key="2">
    <source>
        <dbReference type="ARBA" id="ARBA00004990"/>
    </source>
</evidence>
<dbReference type="InterPro" id="IPR004821">
    <property type="entry name" value="Cyt_trans-like"/>
</dbReference>
<dbReference type="KEGG" id="svp:Pan189_28360"/>
<comment type="pathway">
    <text evidence="2 13">Cofactor biosynthesis; (R)-pantothenate biosynthesis; (R)-pantothenate from (R)-pantoate and beta-alanine: step 1/1.</text>
</comment>
<evidence type="ECO:0000256" key="10">
    <source>
        <dbReference type="ARBA" id="ARBA00022840"/>
    </source>
</evidence>
<dbReference type="UniPathway" id="UPA00028">
    <property type="reaction ID" value="UER00005"/>
</dbReference>
<dbReference type="GO" id="GO:0005829">
    <property type="term" value="C:cytosol"/>
    <property type="evidence" value="ECO:0007669"/>
    <property type="project" value="TreeGrafter"/>
</dbReference>
<comment type="miscellaneous">
    <text evidence="13">The reaction proceeds by a bi uni uni bi ping pong mechanism.</text>
</comment>
<dbReference type="Pfam" id="PF02569">
    <property type="entry name" value="Pantoate_ligase"/>
    <property type="match status" value="1"/>
</dbReference>
<dbReference type="EC" id="6.3.2.1" evidence="4 13"/>
<evidence type="ECO:0000256" key="9">
    <source>
        <dbReference type="ARBA" id="ARBA00022741"/>
    </source>
</evidence>
<accession>A0A517R3I1</accession>
<feature type="binding site" evidence="13">
    <location>
        <position position="153"/>
    </location>
    <ligand>
        <name>(R)-pantoate</name>
        <dbReference type="ChEBI" id="CHEBI:15980"/>
    </ligand>
</feature>
<proteinExistence type="inferred from homology"/>
<feature type="binding site" evidence="13">
    <location>
        <begin position="184"/>
        <end position="187"/>
    </location>
    <ligand>
        <name>ATP</name>
        <dbReference type="ChEBI" id="CHEBI:30616"/>
    </ligand>
</feature>
<evidence type="ECO:0000313" key="14">
    <source>
        <dbReference type="EMBL" id="QDT38442.1"/>
    </source>
</evidence>
<comment type="similarity">
    <text evidence="3 13">Belongs to the pantothenate synthetase family.</text>
</comment>
<dbReference type="PANTHER" id="PTHR21299:SF1">
    <property type="entry name" value="PANTOATE--BETA-ALANINE LIGASE"/>
    <property type="match status" value="1"/>
</dbReference>
<dbReference type="SUPFAM" id="SSF52374">
    <property type="entry name" value="Nucleotidylyl transferase"/>
    <property type="match status" value="1"/>
</dbReference>
<evidence type="ECO:0000313" key="15">
    <source>
        <dbReference type="Proteomes" id="UP000317318"/>
    </source>
</evidence>
<dbReference type="GO" id="GO:0005524">
    <property type="term" value="F:ATP binding"/>
    <property type="evidence" value="ECO:0007669"/>
    <property type="project" value="UniProtKB-KW"/>
</dbReference>
<protein>
    <recommendedName>
        <fullName evidence="5 13">Pantothenate synthetase</fullName>
        <shortName evidence="13">PS</shortName>
        <ecNumber evidence="4 13">6.3.2.1</ecNumber>
    </recommendedName>
    <alternativeName>
        <fullName evidence="13">Pantoate--beta-alanine ligase</fullName>
    </alternativeName>
    <alternativeName>
        <fullName evidence="13">Pantoate-activating enzyme</fullName>
    </alternativeName>
</protein>
<dbReference type="EMBL" id="CP036268">
    <property type="protein sequence ID" value="QDT38442.1"/>
    <property type="molecule type" value="Genomic_DNA"/>
</dbReference>
<comment type="function">
    <text evidence="12 13">Catalyzes the condensation of pantoate with beta-alanine in an ATP-dependent reaction via a pantoyl-adenylate intermediate.</text>
</comment>
<keyword evidence="9 13" id="KW-0547">Nucleotide-binding</keyword>
<dbReference type="GO" id="GO:0015940">
    <property type="term" value="P:pantothenate biosynthetic process"/>
    <property type="evidence" value="ECO:0007669"/>
    <property type="project" value="UniProtKB-UniRule"/>
</dbReference>
<comment type="subcellular location">
    <subcellularLocation>
        <location evidence="1 13">Cytoplasm</location>
    </subcellularLocation>
</comment>
<reference evidence="14 15" key="1">
    <citation type="submission" date="2019-02" db="EMBL/GenBank/DDBJ databases">
        <title>Deep-cultivation of Planctomycetes and their phenomic and genomic characterization uncovers novel biology.</title>
        <authorList>
            <person name="Wiegand S."/>
            <person name="Jogler M."/>
            <person name="Boedeker C."/>
            <person name="Pinto D."/>
            <person name="Vollmers J."/>
            <person name="Rivas-Marin E."/>
            <person name="Kohn T."/>
            <person name="Peeters S.H."/>
            <person name="Heuer A."/>
            <person name="Rast P."/>
            <person name="Oberbeckmann S."/>
            <person name="Bunk B."/>
            <person name="Jeske O."/>
            <person name="Meyerdierks A."/>
            <person name="Storesund J.E."/>
            <person name="Kallscheuer N."/>
            <person name="Luecker S."/>
            <person name="Lage O.M."/>
            <person name="Pohl T."/>
            <person name="Merkel B.J."/>
            <person name="Hornburger P."/>
            <person name="Mueller R.-W."/>
            <person name="Bruemmer F."/>
            <person name="Labrenz M."/>
            <person name="Spormann A.M."/>
            <person name="Op den Camp H."/>
            <person name="Overmann J."/>
            <person name="Amann R."/>
            <person name="Jetten M.S.M."/>
            <person name="Mascher T."/>
            <person name="Medema M.H."/>
            <person name="Devos D.P."/>
            <person name="Kaster A.-K."/>
            <person name="Ovreas L."/>
            <person name="Rohde M."/>
            <person name="Galperin M.Y."/>
            <person name="Jogler C."/>
        </authorList>
    </citation>
    <scope>NUCLEOTIDE SEQUENCE [LARGE SCALE GENOMIC DNA]</scope>
    <source>
        <strain evidence="14 15">Pan189</strain>
    </source>
</reference>
<feature type="active site" description="Proton donor" evidence="13">
    <location>
        <position position="37"/>
    </location>
</feature>
<comment type="subunit">
    <text evidence="13">Homodimer.</text>
</comment>
<dbReference type="GO" id="GO:0004592">
    <property type="term" value="F:pantoate-beta-alanine ligase activity"/>
    <property type="evidence" value="ECO:0007669"/>
    <property type="project" value="UniProtKB-UniRule"/>
</dbReference>
<comment type="catalytic activity">
    <reaction evidence="11 13">
        <text>(R)-pantoate + beta-alanine + ATP = (R)-pantothenate + AMP + diphosphate + H(+)</text>
        <dbReference type="Rhea" id="RHEA:10912"/>
        <dbReference type="ChEBI" id="CHEBI:15378"/>
        <dbReference type="ChEBI" id="CHEBI:15980"/>
        <dbReference type="ChEBI" id="CHEBI:29032"/>
        <dbReference type="ChEBI" id="CHEBI:30616"/>
        <dbReference type="ChEBI" id="CHEBI:33019"/>
        <dbReference type="ChEBI" id="CHEBI:57966"/>
        <dbReference type="ChEBI" id="CHEBI:456215"/>
        <dbReference type="EC" id="6.3.2.1"/>
    </reaction>
</comment>
<dbReference type="CDD" id="cd00560">
    <property type="entry name" value="PanC"/>
    <property type="match status" value="1"/>
</dbReference>
<keyword evidence="7 13" id="KW-0436">Ligase</keyword>
<dbReference type="HAMAP" id="MF_00158">
    <property type="entry name" value="PanC"/>
    <property type="match status" value="1"/>
</dbReference>
<dbReference type="Gene3D" id="3.40.50.620">
    <property type="entry name" value="HUPs"/>
    <property type="match status" value="1"/>
</dbReference>
<evidence type="ECO:0000256" key="8">
    <source>
        <dbReference type="ARBA" id="ARBA00022655"/>
    </source>
</evidence>
<keyword evidence="15" id="KW-1185">Reference proteome</keyword>
<dbReference type="AlphaFoldDB" id="A0A517R3I1"/>
<dbReference type="Proteomes" id="UP000317318">
    <property type="component" value="Chromosome"/>
</dbReference>
<keyword evidence="6 13" id="KW-0963">Cytoplasm</keyword>
<evidence type="ECO:0000256" key="3">
    <source>
        <dbReference type="ARBA" id="ARBA00009256"/>
    </source>
</evidence>
<evidence type="ECO:0000256" key="7">
    <source>
        <dbReference type="ARBA" id="ARBA00022598"/>
    </source>
</evidence>
<evidence type="ECO:0000256" key="5">
    <source>
        <dbReference type="ARBA" id="ARBA00014155"/>
    </source>
</evidence>
<dbReference type="FunFam" id="3.40.50.620:FF:000114">
    <property type="entry name" value="Pantothenate synthetase"/>
    <property type="match status" value="1"/>
</dbReference>